<dbReference type="Proteomes" id="UP000203464">
    <property type="component" value="Unassembled WGS sequence"/>
</dbReference>
<dbReference type="Pfam" id="PF01052">
    <property type="entry name" value="FliMN_C"/>
    <property type="match status" value="1"/>
</dbReference>
<reference evidence="4" key="1">
    <citation type="submission" date="2017-05" db="EMBL/GenBank/DDBJ databases">
        <authorList>
            <person name="Rodrigo-Torres L."/>
            <person name="Arahal R. D."/>
            <person name="Lucena T."/>
        </authorList>
    </citation>
    <scope>NUCLEOTIDE SEQUENCE [LARGE SCALE GENOMIC DNA]</scope>
    <source>
        <strain evidence="4">CECT 8868</strain>
    </source>
</reference>
<dbReference type="RefSeq" id="WP_093996083.1">
    <property type="nucleotide sequence ID" value="NZ_FXYD01000002.1"/>
</dbReference>
<evidence type="ECO:0000259" key="2">
    <source>
        <dbReference type="Pfam" id="PF01052"/>
    </source>
</evidence>
<dbReference type="InterPro" id="IPR036429">
    <property type="entry name" value="SpoA-like_sf"/>
</dbReference>
<feature type="region of interest" description="Disordered" evidence="1">
    <location>
        <begin position="295"/>
        <end position="326"/>
    </location>
</feature>
<feature type="compositionally biased region" description="Pro residues" evidence="1">
    <location>
        <begin position="297"/>
        <end position="306"/>
    </location>
</feature>
<dbReference type="Gene3D" id="2.30.330.10">
    <property type="entry name" value="SpoA-like"/>
    <property type="match status" value="1"/>
</dbReference>
<organism evidence="3 4">
    <name type="scientific">Octadecabacter ascidiaceicola</name>
    <dbReference type="NCBI Taxonomy" id="1655543"/>
    <lineage>
        <taxon>Bacteria</taxon>
        <taxon>Pseudomonadati</taxon>
        <taxon>Pseudomonadota</taxon>
        <taxon>Alphaproteobacteria</taxon>
        <taxon>Rhodobacterales</taxon>
        <taxon>Roseobacteraceae</taxon>
        <taxon>Octadecabacter</taxon>
    </lineage>
</organism>
<accession>A0A238K5E7</accession>
<dbReference type="EMBL" id="FXYD01000002">
    <property type="protein sequence ID" value="SMX38130.1"/>
    <property type="molecule type" value="Genomic_DNA"/>
</dbReference>
<keyword evidence="4" id="KW-1185">Reference proteome</keyword>
<keyword evidence="3" id="KW-0969">Cilium</keyword>
<dbReference type="AlphaFoldDB" id="A0A238K5E7"/>
<proteinExistence type="predicted"/>
<evidence type="ECO:0000313" key="3">
    <source>
        <dbReference type="EMBL" id="SMX38130.1"/>
    </source>
</evidence>
<gene>
    <name evidence="3" type="ORF">OCA8868_01695</name>
</gene>
<sequence length="326" mass="34201">MDAVNPILAHKLGQLQTEAPELAESATSPTRQMRRALGRAADNAVGLLASVLGISEDQMDAEGLIEDGPDDWIVLGLRTGDAAGLSGLFLMDPPLRSALIEMQTMGSLLPLPETQRPVTRTDAVMSVPFAANLLAELGEVEFGAPDVNLAAYDIGPVENLRTAGLVMMQGRYRVWRVSVQLGGGEAQGEMLIALRPKDANVPQPTVDTNAWSRNLRDALDDAPADLDAVLTKMTLPISKIEAFEVGQVLQLAGTTVGSVTLTGPGGEAVSTARLGQVAGKRAVRIEDAQIEMLDDPPMLPSAPQPSPHNTAATPEPTPTAADLVGG</sequence>
<protein>
    <submittedName>
        <fullName evidence="3">Flagellar motor switch protein FliM</fullName>
    </submittedName>
</protein>
<dbReference type="SUPFAM" id="SSF101801">
    <property type="entry name" value="Surface presentation of antigens (SPOA)"/>
    <property type="match status" value="1"/>
</dbReference>
<dbReference type="InterPro" id="IPR001543">
    <property type="entry name" value="FliN-like_C"/>
</dbReference>
<feature type="compositionally biased region" description="Low complexity" evidence="1">
    <location>
        <begin position="310"/>
        <end position="326"/>
    </location>
</feature>
<feature type="domain" description="Flagellar motor switch protein FliN-like C-terminal" evidence="2">
    <location>
        <begin position="218"/>
        <end position="287"/>
    </location>
</feature>
<keyword evidence="3" id="KW-0966">Cell projection</keyword>
<keyword evidence="3" id="KW-0282">Flagellum</keyword>
<evidence type="ECO:0000256" key="1">
    <source>
        <dbReference type="SAM" id="MobiDB-lite"/>
    </source>
</evidence>
<evidence type="ECO:0000313" key="4">
    <source>
        <dbReference type="Proteomes" id="UP000203464"/>
    </source>
</evidence>
<dbReference type="OrthoDB" id="7824563at2"/>
<name>A0A238K5E7_9RHOB</name>